<reference evidence="2" key="1">
    <citation type="submission" date="2023-06" db="EMBL/GenBank/DDBJ databases">
        <title>Genome sequence of Methanosarcinaceae archaeon Ag5.</title>
        <authorList>
            <person name="Protasov E."/>
            <person name="Platt K."/>
            <person name="Poehlein A."/>
            <person name="Daniel R."/>
            <person name="Brune A."/>
        </authorList>
    </citation>
    <scope>NUCLEOTIDE SEQUENCE</scope>
    <source>
        <strain evidence="2">Ag5</strain>
    </source>
</reference>
<accession>A0AAE4MM46</accession>
<organism evidence="2 3">
    <name type="scientific">Methanolapillus africanus</name>
    <dbReference type="NCBI Taxonomy" id="3028297"/>
    <lineage>
        <taxon>Archaea</taxon>
        <taxon>Methanobacteriati</taxon>
        <taxon>Methanobacteriota</taxon>
        <taxon>Stenosarchaea group</taxon>
        <taxon>Methanomicrobia</taxon>
        <taxon>Methanosarcinales</taxon>
        <taxon>Methanosarcinaceae</taxon>
        <taxon>Methanolapillus</taxon>
    </lineage>
</organism>
<dbReference type="Proteomes" id="UP001271789">
    <property type="component" value="Unassembled WGS sequence"/>
</dbReference>
<proteinExistence type="predicted"/>
<comment type="caution">
    <text evidence="2">The sequence shown here is derived from an EMBL/GenBank/DDBJ whole genome shotgun (WGS) entry which is preliminary data.</text>
</comment>
<gene>
    <name evidence="2" type="ORF">MsAg5_14780</name>
</gene>
<sequence>MKRMTYFLNGKDKTKEMRAGQNKRQTETVKYDTTYDKEQQKTEGRCSYTFRF</sequence>
<dbReference type="EMBL" id="JAWDKD010000021">
    <property type="protein sequence ID" value="MDV0447573.1"/>
    <property type="molecule type" value="Genomic_DNA"/>
</dbReference>
<keyword evidence="3" id="KW-1185">Reference proteome</keyword>
<evidence type="ECO:0000256" key="1">
    <source>
        <dbReference type="SAM" id="MobiDB-lite"/>
    </source>
</evidence>
<name>A0AAE4MM46_9EURY</name>
<feature type="region of interest" description="Disordered" evidence="1">
    <location>
        <begin position="1"/>
        <end position="26"/>
    </location>
</feature>
<evidence type="ECO:0000313" key="2">
    <source>
        <dbReference type="EMBL" id="MDV0447573.1"/>
    </source>
</evidence>
<feature type="compositionally biased region" description="Basic and acidic residues" evidence="1">
    <location>
        <begin position="10"/>
        <end position="26"/>
    </location>
</feature>
<dbReference type="AlphaFoldDB" id="A0AAE4MM46"/>
<evidence type="ECO:0000313" key="3">
    <source>
        <dbReference type="Proteomes" id="UP001271789"/>
    </source>
</evidence>
<protein>
    <submittedName>
        <fullName evidence="2">Uncharacterized protein</fullName>
    </submittedName>
</protein>